<keyword evidence="1" id="KW-1133">Transmembrane helix</keyword>
<dbReference type="InterPro" id="IPR043723">
    <property type="entry name" value="DUF5665"/>
</dbReference>
<keyword evidence="1" id="KW-0472">Membrane</keyword>
<comment type="caution">
    <text evidence="2">The sequence shown here is derived from an EMBL/GenBank/DDBJ whole genome shotgun (WGS) entry which is preliminary data.</text>
</comment>
<organism evidence="2 3">
    <name type="scientific">Candidatus Uhrbacteria bacterium CG10_big_fil_rev_8_21_14_0_10_50_16</name>
    <dbReference type="NCBI Taxonomy" id="1975039"/>
    <lineage>
        <taxon>Bacteria</taxon>
        <taxon>Candidatus Uhriibacteriota</taxon>
    </lineage>
</organism>
<feature type="transmembrane region" description="Helical" evidence="1">
    <location>
        <begin position="48"/>
        <end position="69"/>
    </location>
</feature>
<evidence type="ECO:0000313" key="2">
    <source>
        <dbReference type="EMBL" id="PIR48000.1"/>
    </source>
</evidence>
<keyword evidence="1" id="KW-0812">Transmembrane</keyword>
<accession>A0A2H0RNE5</accession>
<sequence>MKQATGERTLAREMRRLNANLDRIQKIDGFSFAGNKRTFVGLQFGAGVIRGVGSAIGATVVVAIVLTILRLFPFTKKLIDVIQHL</sequence>
<reference evidence="2 3" key="1">
    <citation type="submission" date="2017-09" db="EMBL/GenBank/DDBJ databases">
        <title>Depth-based differentiation of microbial function through sediment-hosted aquifers and enrichment of novel symbionts in the deep terrestrial subsurface.</title>
        <authorList>
            <person name="Probst A.J."/>
            <person name="Ladd B."/>
            <person name="Jarett J.K."/>
            <person name="Geller-Mcgrath D.E."/>
            <person name="Sieber C.M."/>
            <person name="Emerson J.B."/>
            <person name="Anantharaman K."/>
            <person name="Thomas B.C."/>
            <person name="Malmstrom R."/>
            <person name="Stieglmeier M."/>
            <person name="Klingl A."/>
            <person name="Woyke T."/>
            <person name="Ryan C.M."/>
            <person name="Banfield J.F."/>
        </authorList>
    </citation>
    <scope>NUCLEOTIDE SEQUENCE [LARGE SCALE GENOMIC DNA]</scope>
    <source>
        <strain evidence="2">CG10_big_fil_rev_8_21_14_0_10_50_16</strain>
    </source>
</reference>
<proteinExistence type="predicted"/>
<dbReference type="AlphaFoldDB" id="A0A2H0RNE5"/>
<gene>
    <name evidence="2" type="ORF">COV06_01205</name>
</gene>
<dbReference type="EMBL" id="PCYM01000001">
    <property type="protein sequence ID" value="PIR48000.1"/>
    <property type="molecule type" value="Genomic_DNA"/>
</dbReference>
<dbReference type="Proteomes" id="UP000230084">
    <property type="component" value="Unassembled WGS sequence"/>
</dbReference>
<evidence type="ECO:0000256" key="1">
    <source>
        <dbReference type="SAM" id="Phobius"/>
    </source>
</evidence>
<name>A0A2H0RNE5_9BACT</name>
<evidence type="ECO:0000313" key="3">
    <source>
        <dbReference type="Proteomes" id="UP000230084"/>
    </source>
</evidence>
<protein>
    <submittedName>
        <fullName evidence="2">Uncharacterized protein</fullName>
    </submittedName>
</protein>
<dbReference type="Pfam" id="PF18910">
    <property type="entry name" value="DUF5665"/>
    <property type="match status" value="1"/>
</dbReference>